<dbReference type="Proteomes" id="UP000603457">
    <property type="component" value="Unassembled WGS sequence"/>
</dbReference>
<evidence type="ECO:0000256" key="2">
    <source>
        <dbReference type="ARBA" id="ARBA00022723"/>
    </source>
</evidence>
<evidence type="ECO:0000313" key="8">
    <source>
        <dbReference type="Proteomes" id="UP000603457"/>
    </source>
</evidence>
<sequence length="362" mass="42547">MTINSQNNISMRKPKIFNNPERFIEGWYWVMPSQNLRIGEVKPVTILGRNLVVYRGQDNRVVICDAYCPHMGAHLAEGRVEGKELRCFFHHWKFNEQGICVEIPCLDEPLPIKLKTWPTDEEYGMIWIWTGETPQHRLPYIPDLAEYEFDVAFGFHFVKNCHPNVVMMNAIDAQHFNTVHQLGLNIVFDKQEYHHNAIIFTNITDPRRDSNFIKLIRAFSKHPITYSICYWYGSTNIVTLGPDFLGFHIMFALRLLAEGKTEGRTIFMMKKRRGILGRLFNKFVLWLAKVVGTNFVKGDSKIFQTIRFDLKTPIKADHSIVQFINHVERQKPLMWGTWQLARVREVEPQENHNKWRDDLTND</sequence>
<dbReference type="EMBL" id="JACJTB010000035">
    <property type="protein sequence ID" value="MBD2596996.1"/>
    <property type="molecule type" value="Genomic_DNA"/>
</dbReference>
<dbReference type="InterPro" id="IPR050584">
    <property type="entry name" value="Cholesterol_7-desaturase"/>
</dbReference>
<evidence type="ECO:0000259" key="6">
    <source>
        <dbReference type="PROSITE" id="PS51296"/>
    </source>
</evidence>
<evidence type="ECO:0000313" key="7">
    <source>
        <dbReference type="EMBL" id="MBD2596996.1"/>
    </source>
</evidence>
<dbReference type="PROSITE" id="PS51296">
    <property type="entry name" value="RIESKE"/>
    <property type="match status" value="1"/>
</dbReference>
<evidence type="ECO:0000256" key="1">
    <source>
        <dbReference type="ARBA" id="ARBA00022714"/>
    </source>
</evidence>
<keyword evidence="2" id="KW-0479">Metal-binding</keyword>
<dbReference type="PANTHER" id="PTHR21266:SF60">
    <property type="entry name" value="3-KETOSTEROID-9-ALPHA-MONOOXYGENASE, OXYGENASE COMPONENT"/>
    <property type="match status" value="1"/>
</dbReference>
<feature type="domain" description="Rieske" evidence="6">
    <location>
        <begin position="27"/>
        <end position="128"/>
    </location>
</feature>
<keyword evidence="4" id="KW-0408">Iron</keyword>
<accession>A0ABR8G1A0</accession>
<dbReference type="GO" id="GO:0051213">
    <property type="term" value="F:dioxygenase activity"/>
    <property type="evidence" value="ECO:0007669"/>
    <property type="project" value="UniProtKB-KW"/>
</dbReference>
<dbReference type="InterPro" id="IPR036922">
    <property type="entry name" value="Rieske_2Fe-2S_sf"/>
</dbReference>
<dbReference type="Pfam" id="PF00355">
    <property type="entry name" value="Rieske"/>
    <property type="match status" value="1"/>
</dbReference>
<comment type="caution">
    <text evidence="7">The sequence shown here is derived from an EMBL/GenBank/DDBJ whole genome shotgun (WGS) entry which is preliminary data.</text>
</comment>
<protein>
    <submittedName>
        <fullName evidence="7">Aromatic ring-hydroxylating dioxygenase subunit alpha</fullName>
    </submittedName>
</protein>
<evidence type="ECO:0000256" key="4">
    <source>
        <dbReference type="ARBA" id="ARBA00023004"/>
    </source>
</evidence>
<evidence type="ECO:0000256" key="5">
    <source>
        <dbReference type="ARBA" id="ARBA00023014"/>
    </source>
</evidence>
<dbReference type="Gene3D" id="2.102.10.10">
    <property type="entry name" value="Rieske [2Fe-2S] iron-sulphur domain"/>
    <property type="match status" value="1"/>
</dbReference>
<keyword evidence="3" id="KW-0560">Oxidoreductase</keyword>
<dbReference type="SUPFAM" id="SSF50022">
    <property type="entry name" value="ISP domain"/>
    <property type="match status" value="1"/>
</dbReference>
<dbReference type="PANTHER" id="PTHR21266">
    <property type="entry name" value="IRON-SULFUR DOMAIN CONTAINING PROTEIN"/>
    <property type="match status" value="1"/>
</dbReference>
<gene>
    <name evidence="7" type="ORF">H6G74_22090</name>
</gene>
<keyword evidence="5" id="KW-0411">Iron-sulfur</keyword>
<proteinExistence type="predicted"/>
<organism evidence="7 8">
    <name type="scientific">Nostoc spongiaeforme FACHB-130</name>
    <dbReference type="NCBI Taxonomy" id="1357510"/>
    <lineage>
        <taxon>Bacteria</taxon>
        <taxon>Bacillati</taxon>
        <taxon>Cyanobacteriota</taxon>
        <taxon>Cyanophyceae</taxon>
        <taxon>Nostocales</taxon>
        <taxon>Nostocaceae</taxon>
        <taxon>Nostoc</taxon>
    </lineage>
</organism>
<reference evidence="7 8" key="1">
    <citation type="journal article" date="2020" name="ISME J.">
        <title>Comparative genomics reveals insights into cyanobacterial evolution and habitat adaptation.</title>
        <authorList>
            <person name="Chen M.Y."/>
            <person name="Teng W.K."/>
            <person name="Zhao L."/>
            <person name="Hu C.X."/>
            <person name="Zhou Y.K."/>
            <person name="Han B.P."/>
            <person name="Song L.R."/>
            <person name="Shu W.S."/>
        </authorList>
    </citation>
    <scope>NUCLEOTIDE SEQUENCE [LARGE SCALE GENOMIC DNA]</scope>
    <source>
        <strain evidence="7 8">FACHB-130</strain>
    </source>
</reference>
<dbReference type="CDD" id="cd03469">
    <property type="entry name" value="Rieske_RO_Alpha_N"/>
    <property type="match status" value="1"/>
</dbReference>
<dbReference type="RefSeq" id="WP_190969716.1">
    <property type="nucleotide sequence ID" value="NZ_JACJTB010000035.1"/>
</dbReference>
<keyword evidence="1" id="KW-0001">2Fe-2S</keyword>
<evidence type="ECO:0000256" key="3">
    <source>
        <dbReference type="ARBA" id="ARBA00023002"/>
    </source>
</evidence>
<keyword evidence="7" id="KW-0223">Dioxygenase</keyword>
<name>A0ABR8G1A0_9NOSO</name>
<dbReference type="InterPro" id="IPR017941">
    <property type="entry name" value="Rieske_2Fe-2S"/>
</dbReference>
<keyword evidence="8" id="KW-1185">Reference proteome</keyword>